<gene>
    <name evidence="2" type="ORF">QW060_08695</name>
</gene>
<reference evidence="3" key="1">
    <citation type="journal article" date="2019" name="Int. J. Syst. Evol. Microbiol.">
        <title>The Global Catalogue of Microorganisms (GCM) 10K type strain sequencing project: providing services to taxonomists for standard genome sequencing and annotation.</title>
        <authorList>
            <consortium name="The Broad Institute Genomics Platform"/>
            <consortium name="The Broad Institute Genome Sequencing Center for Infectious Disease"/>
            <person name="Wu L."/>
            <person name="Ma J."/>
        </authorList>
    </citation>
    <scope>NUCLEOTIDE SEQUENCE [LARGE SCALE GENOMIC DNA]</scope>
    <source>
        <strain evidence="3">CECT 7184</strain>
    </source>
</reference>
<evidence type="ECO:0000256" key="1">
    <source>
        <dbReference type="SAM" id="SignalP"/>
    </source>
</evidence>
<comment type="caution">
    <text evidence="2">The sequence shown here is derived from an EMBL/GenBank/DDBJ whole genome shotgun (WGS) entry which is preliminary data.</text>
</comment>
<proteinExistence type="predicted"/>
<dbReference type="Proteomes" id="UP001242368">
    <property type="component" value="Unassembled WGS sequence"/>
</dbReference>
<organism evidence="2 3">
    <name type="scientific">Paenimyroides ceti</name>
    <dbReference type="NCBI Taxonomy" id="395087"/>
    <lineage>
        <taxon>Bacteria</taxon>
        <taxon>Pseudomonadati</taxon>
        <taxon>Bacteroidota</taxon>
        <taxon>Flavobacteriia</taxon>
        <taxon>Flavobacteriales</taxon>
        <taxon>Flavobacteriaceae</taxon>
        <taxon>Paenimyroides</taxon>
    </lineage>
</organism>
<accession>A0ABT8CTX2</accession>
<dbReference type="EMBL" id="JAUFQU010000001">
    <property type="protein sequence ID" value="MDN3707211.1"/>
    <property type="molecule type" value="Genomic_DNA"/>
</dbReference>
<evidence type="ECO:0008006" key="4">
    <source>
        <dbReference type="Google" id="ProtNLM"/>
    </source>
</evidence>
<keyword evidence="1" id="KW-0732">Signal</keyword>
<name>A0ABT8CTX2_9FLAO</name>
<dbReference type="RefSeq" id="WP_290363237.1">
    <property type="nucleotide sequence ID" value="NZ_JAUFQU010000001.1"/>
</dbReference>
<evidence type="ECO:0000313" key="2">
    <source>
        <dbReference type="EMBL" id="MDN3707211.1"/>
    </source>
</evidence>
<protein>
    <recommendedName>
        <fullName evidence="4">Cytochrome c domain-containing protein</fullName>
    </recommendedName>
</protein>
<feature type="chain" id="PRO_5045527039" description="Cytochrome c domain-containing protein" evidence="1">
    <location>
        <begin position="23"/>
        <end position="422"/>
    </location>
</feature>
<feature type="signal peptide" evidence="1">
    <location>
        <begin position="1"/>
        <end position="22"/>
    </location>
</feature>
<evidence type="ECO:0000313" key="3">
    <source>
        <dbReference type="Proteomes" id="UP001242368"/>
    </source>
</evidence>
<keyword evidence="3" id="KW-1185">Reference proteome</keyword>
<sequence length="422" mass="48278">MKQKLRIFKFLIPLLIISCNNADNLYEDIPEKATKATKNYVPERLDMVVLKKYIEGNYAALKGKDLLWDYSYTYEHTSKISAYIIPIKLKQDNSYEFIAIADSEGRADMALIKFESEKVKFDENVYSVRPYEIAKEYNFKGNVRYTQFKDDVFKVSNSFNSPTCNKCHKDGSGPEMPGFPDETLPEMVIVISDPLEDAWDIKNPISIGGGVVLHPPEPPADPCKNFNKNIKNNLHNTNQILEVLSQMVNSLPLSEKGFMIDADGNVTGFEENDDSATLEMPMLPYGKKINTLIHSHYDGLLIGPSPADLIELHRLYMFGNINNYQSFEFGIVSSEGYMSVTIDSPLYFSFNMIPLLNETLLSSIFNTLNLTPENRDMDNYANNLAQLFKLFNVSLSITYKKNDPKDNDWNYYDKKENKFKKC</sequence>